<feature type="region of interest" description="Disordered" evidence="6">
    <location>
        <begin position="70"/>
        <end position="272"/>
    </location>
</feature>
<dbReference type="InterPro" id="IPR016903">
    <property type="entry name" value="Nucleolar_cplx-assoc_3"/>
</dbReference>
<evidence type="ECO:0000256" key="3">
    <source>
        <dbReference type="ARBA" id="ARBA00023054"/>
    </source>
</evidence>
<proteinExistence type="inferred from homology"/>
<dbReference type="InterPro" id="IPR005612">
    <property type="entry name" value="CCAAT-binding_factor"/>
</dbReference>
<feature type="coiled-coil region" evidence="5">
    <location>
        <begin position="626"/>
        <end position="653"/>
    </location>
</feature>
<dbReference type="STRING" id="61424.A0A2T9YBK3"/>
<dbReference type="EMBL" id="MBFT01000525">
    <property type="protein sequence ID" value="PVU89726.1"/>
    <property type="molecule type" value="Genomic_DNA"/>
</dbReference>
<feature type="region of interest" description="Disordered" evidence="6">
    <location>
        <begin position="720"/>
        <end position="747"/>
    </location>
</feature>
<feature type="compositionally biased region" description="Basic and acidic residues" evidence="6">
    <location>
        <begin position="187"/>
        <end position="197"/>
    </location>
</feature>
<feature type="compositionally biased region" description="Acidic residues" evidence="6">
    <location>
        <begin position="211"/>
        <end position="234"/>
    </location>
</feature>
<feature type="region of interest" description="Disordered" evidence="6">
    <location>
        <begin position="1"/>
        <end position="48"/>
    </location>
</feature>
<dbReference type="OrthoDB" id="10263597at2759"/>
<feature type="domain" description="CCAAT-binding factor" evidence="7">
    <location>
        <begin position="765"/>
        <end position="939"/>
    </location>
</feature>
<feature type="compositionally biased region" description="Acidic residues" evidence="6">
    <location>
        <begin position="296"/>
        <end position="307"/>
    </location>
</feature>
<feature type="compositionally biased region" description="Basic and acidic residues" evidence="6">
    <location>
        <begin position="87"/>
        <end position="99"/>
    </location>
</feature>
<reference evidence="9 10" key="1">
    <citation type="journal article" date="2018" name="MBio">
        <title>Comparative Genomics Reveals the Core Gene Toolbox for the Fungus-Insect Symbiosis.</title>
        <authorList>
            <person name="Wang Y."/>
            <person name="Stata M."/>
            <person name="Wang W."/>
            <person name="Stajich J.E."/>
            <person name="White M.M."/>
            <person name="Moncalvo J.M."/>
        </authorList>
    </citation>
    <scope>NUCLEOTIDE SEQUENCE [LARGE SCALE GENOMIC DNA]</scope>
    <source>
        <strain evidence="9 10">AUS-77-4</strain>
    </source>
</reference>
<comment type="subcellular location">
    <subcellularLocation>
        <location evidence="1">Nucleus</location>
        <location evidence="1">Nucleolus</location>
    </subcellularLocation>
</comment>
<evidence type="ECO:0000256" key="4">
    <source>
        <dbReference type="ARBA" id="ARBA00023242"/>
    </source>
</evidence>
<feature type="region of interest" description="Disordered" evidence="6">
    <location>
        <begin position="290"/>
        <end position="334"/>
    </location>
</feature>
<evidence type="ECO:0000313" key="10">
    <source>
        <dbReference type="Proteomes" id="UP000245699"/>
    </source>
</evidence>
<evidence type="ECO:0000259" key="8">
    <source>
        <dbReference type="Pfam" id="PF07540"/>
    </source>
</evidence>
<dbReference type="AlphaFoldDB" id="A0A2T9YBK3"/>
<dbReference type="GO" id="GO:0006270">
    <property type="term" value="P:DNA replication initiation"/>
    <property type="evidence" value="ECO:0007669"/>
    <property type="project" value="TreeGrafter"/>
</dbReference>
<feature type="domain" description="Nucleolar complex-associated protein 3 N-terminal" evidence="8">
    <location>
        <begin position="354"/>
        <end position="446"/>
    </location>
</feature>
<evidence type="ECO:0000259" key="7">
    <source>
        <dbReference type="Pfam" id="PF03914"/>
    </source>
</evidence>
<keyword evidence="3 5" id="KW-0175">Coiled coil</keyword>
<dbReference type="Pfam" id="PF03914">
    <property type="entry name" value="CBF"/>
    <property type="match status" value="1"/>
</dbReference>
<evidence type="ECO:0000256" key="6">
    <source>
        <dbReference type="SAM" id="MobiDB-lite"/>
    </source>
</evidence>
<dbReference type="Pfam" id="PF07540">
    <property type="entry name" value="NOC3p"/>
    <property type="match status" value="1"/>
</dbReference>
<dbReference type="GO" id="GO:0003682">
    <property type="term" value="F:chromatin binding"/>
    <property type="evidence" value="ECO:0007669"/>
    <property type="project" value="TreeGrafter"/>
</dbReference>
<feature type="compositionally biased region" description="Acidic residues" evidence="6">
    <location>
        <begin position="154"/>
        <end position="179"/>
    </location>
</feature>
<evidence type="ECO:0000256" key="5">
    <source>
        <dbReference type="SAM" id="Coils"/>
    </source>
</evidence>
<evidence type="ECO:0000256" key="2">
    <source>
        <dbReference type="ARBA" id="ARBA00007797"/>
    </source>
</evidence>
<keyword evidence="10" id="KW-1185">Reference proteome</keyword>
<feature type="compositionally biased region" description="Basic residues" evidence="6">
    <location>
        <begin position="1"/>
        <end position="22"/>
    </location>
</feature>
<evidence type="ECO:0000313" key="9">
    <source>
        <dbReference type="EMBL" id="PVU89726.1"/>
    </source>
</evidence>
<organism evidence="9 10">
    <name type="scientific">Furculomyces boomerangus</name>
    <dbReference type="NCBI Taxonomy" id="61424"/>
    <lineage>
        <taxon>Eukaryota</taxon>
        <taxon>Fungi</taxon>
        <taxon>Fungi incertae sedis</taxon>
        <taxon>Zoopagomycota</taxon>
        <taxon>Kickxellomycotina</taxon>
        <taxon>Harpellomycetes</taxon>
        <taxon>Harpellales</taxon>
        <taxon>Harpellaceae</taxon>
        <taxon>Furculomyces</taxon>
    </lineage>
</organism>
<comment type="caution">
    <text evidence="9">The sequence shown here is derived from an EMBL/GenBank/DDBJ whole genome shotgun (WGS) entry which is preliminary data.</text>
</comment>
<feature type="compositionally biased region" description="Basic and acidic residues" evidence="6">
    <location>
        <begin position="260"/>
        <end position="271"/>
    </location>
</feature>
<evidence type="ECO:0000256" key="1">
    <source>
        <dbReference type="ARBA" id="ARBA00004604"/>
    </source>
</evidence>
<dbReference type="PANTHER" id="PTHR14428:SF5">
    <property type="entry name" value="NUCLEOLAR COMPLEX PROTEIN 3 HOMOLOG"/>
    <property type="match status" value="1"/>
</dbReference>
<comment type="similarity">
    <text evidence="2">Belongs to the CBF/MAK21 family.</text>
</comment>
<name>A0A2T9YBK3_9FUNG</name>
<dbReference type="InterPro" id="IPR011501">
    <property type="entry name" value="Noc3_N"/>
</dbReference>
<gene>
    <name evidence="9" type="ORF">BB559_004980</name>
</gene>
<keyword evidence="4" id="KW-0539">Nucleus</keyword>
<accession>A0A2T9YBK3</accession>
<dbReference type="PANTHER" id="PTHR14428">
    <property type="entry name" value="NUCLEOLAR COMPLEX PROTEIN 3"/>
    <property type="match status" value="1"/>
</dbReference>
<protein>
    <recommendedName>
        <fullName evidence="11">Nucleolar complex-associated protein 3</fullName>
    </recommendedName>
</protein>
<dbReference type="GO" id="GO:0005730">
    <property type="term" value="C:nucleolus"/>
    <property type="evidence" value="ECO:0007669"/>
    <property type="project" value="UniProtKB-SubCell"/>
</dbReference>
<dbReference type="Proteomes" id="UP000245699">
    <property type="component" value="Unassembled WGS sequence"/>
</dbReference>
<sequence length="959" mass="108537">MVQKKVKKSSRSTHPQKGRSQQKNKASAPKKQFSSIAQNPKKRAKKEISIVEQEDLELEDEDQDFIHKNASSLNFLTRIEPTALIRNDPKKIPLKQKDGQKKKHVVQAPQQLSDTESEGSDTEPKRFSKQPPKKSNGNISESDVENVSDRSDIEELSDSDESALEELSDEEDYNTDDSESAPLNSFEEFKELDDSKLTEGYSDIDSVSQSEDSDMDDEPSSNDEDDIILEESDDDGYKNRKEKKKSKKEKESSELMSYELVERKFKEDSSSKAKNLLRLPIKNRYGRVLAASDHSSDEEDEVEGDSDVSEKASDNDSGLEDSGSESDGNEKETKDVIIVDRSKLTADEYLVSSQIRIAESSEKILESPEENMSHIKTLLAFASPETEPESRVCQLGLLSLLSVFRDIVPGYFIRELTEKEKETKVTKEIKQQRRYEETLVRNYKSYLTLLFSLVKDGLSEANRKDTVNPITVNQGLLATKCLVELVTSIPHFNFRADIIEQLVEVYIQTPEKHEKVSSMATEARLGIIRLLKIDLTGRYSEEACLIASKRIKRLSYKIDPSGLAPWLSLPLCDELTRNPQDVKQENREKMQKERAKQKLKLMKRLRQGRNVGSSDTRRALHMSKKQKKQAAELKLAQQDLKVAEAEVNLEERQVHQTNTLKHVFVTYFRILKHQQSPGLYPAVLEGLARFAHLISVDFFPDVLSSLKSIIRGNYVSSNELENKSNGVNKEQLGSEKPKSKKKNNTKSDENDEIISFSVSTRSVLLSVLTAVHILTAQKETVSLDLVEFFNYLYALIPILATNTEIEEKRGENLEESNTNWEASAKSESELFLDCLNLMFLKKHHKVPVSRVCSFAKRISVAICYFPPKTAVGCLKFISLLMSKYSDLASLFKSSNISAAGGSGGPYLPYVNEADMANGINSCFFEMHQLLLHHNSKVRTQVDLLLKQATKIEKEEDNVN</sequence>
<evidence type="ECO:0008006" key="11">
    <source>
        <dbReference type="Google" id="ProtNLM"/>
    </source>
</evidence>